<dbReference type="PANTHER" id="PTHR46315:SF1">
    <property type="entry name" value="SPERMINE SYNTHASE"/>
    <property type="match status" value="1"/>
</dbReference>
<gene>
    <name evidence="6" type="ORF">IHE44_0005037</name>
    <name evidence="5" type="ORF">IHE44_005602</name>
</gene>
<dbReference type="Gene3D" id="2.30.140.10">
    <property type="entry name" value="Spermidine synthase, tetramerisation domain"/>
    <property type="match status" value="1"/>
</dbReference>
<dbReference type="Gene3D" id="3.30.160.110">
    <property type="entry name" value="Siroheme synthase, domain 2"/>
    <property type="match status" value="2"/>
</dbReference>
<organism evidence="5">
    <name type="scientific">Lamprotornis superbus</name>
    <dbReference type="NCBI Taxonomy" id="245042"/>
    <lineage>
        <taxon>Eukaryota</taxon>
        <taxon>Metazoa</taxon>
        <taxon>Chordata</taxon>
        <taxon>Craniata</taxon>
        <taxon>Vertebrata</taxon>
        <taxon>Euteleostomi</taxon>
        <taxon>Archelosauria</taxon>
        <taxon>Archosauria</taxon>
        <taxon>Dinosauria</taxon>
        <taxon>Saurischia</taxon>
        <taxon>Theropoda</taxon>
        <taxon>Coelurosauria</taxon>
        <taxon>Aves</taxon>
        <taxon>Neognathae</taxon>
        <taxon>Neoaves</taxon>
        <taxon>Telluraves</taxon>
        <taxon>Australaves</taxon>
        <taxon>Passeriformes</taxon>
        <taxon>Sturnidae</taxon>
        <taxon>Lamprotornis</taxon>
    </lineage>
</organism>
<comment type="caution">
    <text evidence="5">The sequence shown here is derived from an EMBL/GenBank/DDBJ whole genome shotgun (WGS) entry which is preliminary data.</text>
</comment>
<evidence type="ECO:0000256" key="2">
    <source>
        <dbReference type="ARBA" id="ARBA00022679"/>
    </source>
</evidence>
<keyword evidence="3" id="KW-0620">Polyamine biosynthesis</keyword>
<dbReference type="Pfam" id="PF17284">
    <property type="entry name" value="Spermine_synt_N"/>
    <property type="match status" value="1"/>
</dbReference>
<dbReference type="PROSITE" id="PS51006">
    <property type="entry name" value="PABS_2"/>
    <property type="match status" value="1"/>
</dbReference>
<dbReference type="Pfam" id="PF01564">
    <property type="entry name" value="Spermine_synth"/>
    <property type="match status" value="1"/>
</dbReference>
<evidence type="ECO:0000259" key="4">
    <source>
        <dbReference type="PROSITE" id="PS51006"/>
    </source>
</evidence>
<proteinExistence type="inferred from homology"/>
<reference evidence="6" key="3">
    <citation type="submission" date="2022-01" db="EMBL/GenBank/DDBJ databases">
        <authorList>
            <person name="Rubenstein D.R."/>
        </authorList>
    </citation>
    <scope>NUCLEOTIDE SEQUENCE</scope>
    <source>
        <strain evidence="6">SS15</strain>
        <tissue evidence="6">Liver</tissue>
    </source>
</reference>
<accession>A0A835NZ52</accession>
<dbReference type="SUPFAM" id="SSF53335">
    <property type="entry name" value="S-adenosyl-L-methionine-dependent methyltransferases"/>
    <property type="match status" value="1"/>
</dbReference>
<dbReference type="Pfam" id="PF17950">
    <property type="entry name" value="SpmSyn_N"/>
    <property type="match status" value="2"/>
</dbReference>
<dbReference type="PANTHER" id="PTHR46315">
    <property type="entry name" value="SPERMINE SYNTHASE"/>
    <property type="match status" value="1"/>
</dbReference>
<dbReference type="FunFam" id="2.30.140.10:FF:000005">
    <property type="entry name" value="Spermine synthase"/>
    <property type="match status" value="1"/>
</dbReference>
<dbReference type="GO" id="GO:0006597">
    <property type="term" value="P:spermine biosynthetic process"/>
    <property type="evidence" value="ECO:0007669"/>
    <property type="project" value="InterPro"/>
</dbReference>
<evidence type="ECO:0000313" key="5">
    <source>
        <dbReference type="EMBL" id="KAG0125227.1"/>
    </source>
</evidence>
<keyword evidence="7" id="KW-1185">Reference proteome</keyword>
<dbReference type="AlphaFoldDB" id="A0A835NZ52"/>
<reference evidence="5" key="1">
    <citation type="submission" date="2020-10" db="EMBL/GenBank/DDBJ databases">
        <title>Feather gene expression reveals the developmental basis of iridescence in African starlings.</title>
        <authorList>
            <person name="Rubenstein D.R."/>
        </authorList>
    </citation>
    <scope>NUCLEOTIDE SEQUENCE</scope>
    <source>
        <strain evidence="5">SS15</strain>
        <tissue evidence="5">Liver</tissue>
    </source>
</reference>
<protein>
    <recommendedName>
        <fullName evidence="4">PABS domain-containing protein</fullName>
    </recommendedName>
</protein>
<evidence type="ECO:0000313" key="6">
    <source>
        <dbReference type="EMBL" id="KAI1241561.1"/>
    </source>
</evidence>
<sequence length="490" mass="55016">MINLLGLRHDVKFSVAACSDMKELSPAKMTPTLSLSIRVELASVVYEARLDAYADCNAVLKALQPIFQEQGMTETVHNWEDHGYLVTYIKKNGSVDRTSYPFISLVYEVAMIKQNIVSNLDYVILEFGYWKVELLRAEGPSTMGEVVFLLRMTVCKRSSRRDKNGGSCGEMEGHFLKIRFANLRIHPHGLVLVDLQSYNDDMKGREEVDQLLNKVEERMKELFHGNIKRVKRLPAILRGGVIDRYWPTADGRLVEYDIDEVVYDEDSPFQNIKILHSKQFGNILILSGDVNLAESDLAYTQAIMGSGKEDYTGKEVLILGGGDGASNIDQMVIDGCKKHMRKTCGDVLDNLKGECYQVLIEDCIPVLKRYAKEGRMFDYVINDLTAVPISTSPEEDSTWEFLRLILDLSMKVLKQDGKYFTQLSSDVVTWIKQGTEMHQWNKVIVVVEGNSQDEHSRSAACVCQAAAKAAHGAEVVSNPALIGEGVQLLE</sequence>
<evidence type="ECO:0000256" key="3">
    <source>
        <dbReference type="PROSITE-ProRule" id="PRU00354"/>
    </source>
</evidence>
<feature type="active site" description="Proton acceptor" evidence="3">
    <location>
        <position position="383"/>
    </location>
</feature>
<dbReference type="InterPro" id="IPR030374">
    <property type="entry name" value="PABS"/>
</dbReference>
<dbReference type="Gene3D" id="3.40.50.150">
    <property type="entry name" value="Vaccinia Virus protein VP39"/>
    <property type="match status" value="1"/>
</dbReference>
<dbReference type="InterPro" id="IPR040900">
    <property type="entry name" value="SpmSyn_N"/>
</dbReference>
<dbReference type="InterPro" id="IPR035246">
    <property type="entry name" value="Spermidine_synt_N"/>
</dbReference>
<evidence type="ECO:0000313" key="7">
    <source>
        <dbReference type="Proteomes" id="UP000618051"/>
    </source>
</evidence>
<keyword evidence="2 3" id="KW-0808">Transferase</keyword>
<reference evidence="6 7" key="2">
    <citation type="journal article" date="2021" name="J. Hered.">
        <title>Feather Gene Expression Elucidates the Developmental Basis of Plumage Iridescence in African Starlings.</title>
        <authorList>
            <person name="Rubenstein D.R."/>
            <person name="Corvelo A."/>
            <person name="MacManes M.D."/>
            <person name="Maia R."/>
            <person name="Narzisi G."/>
            <person name="Rousaki A."/>
            <person name="Vandenabeele P."/>
            <person name="Shawkey M.D."/>
            <person name="Solomon J."/>
        </authorList>
    </citation>
    <scope>NUCLEOTIDE SEQUENCE [LARGE SCALE GENOMIC DNA]</scope>
    <source>
        <strain evidence="6">SS15</strain>
    </source>
</reference>
<dbReference type="EMBL" id="JADDUC020000002">
    <property type="protein sequence ID" value="KAI1241561.1"/>
    <property type="molecule type" value="Genomic_DNA"/>
</dbReference>
<dbReference type="OrthoDB" id="5953636at2759"/>
<dbReference type="InterPro" id="IPR037163">
    <property type="entry name" value="Spermidine_synt_N_sf"/>
</dbReference>
<dbReference type="Proteomes" id="UP000618051">
    <property type="component" value="Unassembled WGS sequence"/>
</dbReference>
<dbReference type="InterPro" id="IPR029063">
    <property type="entry name" value="SAM-dependent_MTases_sf"/>
</dbReference>
<feature type="domain" description="PABS" evidence="4">
    <location>
        <begin position="244"/>
        <end position="422"/>
    </location>
</feature>
<dbReference type="GO" id="GO:0016768">
    <property type="term" value="F:spermine synthase activity"/>
    <property type="evidence" value="ECO:0007669"/>
    <property type="project" value="InterPro"/>
</dbReference>
<name>A0A835NZ52_9PASS</name>
<comment type="similarity">
    <text evidence="1">Belongs to the spermidine/spermine synthase family.</text>
</comment>
<evidence type="ECO:0000256" key="1">
    <source>
        <dbReference type="ARBA" id="ARBA00007867"/>
    </source>
</evidence>
<dbReference type="InterPro" id="IPR015576">
    <property type="entry name" value="Spermine_synthase_animal"/>
</dbReference>
<dbReference type="EMBL" id="JADDUC010000022">
    <property type="protein sequence ID" value="KAG0125227.1"/>
    <property type="molecule type" value="Genomic_DNA"/>
</dbReference>